<sequence length="219" mass="25690">MKRILIFSLFLVFLTNINFSRAQDCPQGINLIPMYGQVKKCTQQIQSDNQFIEEAEKQFKNKKAASEYYANKGWEYFYKDELDTSMKRFNQAWLLDNENPNAFWGFGNILGKKKEYEKSVVYLEKSIALDPNNGKVFYCAAVSYGQIFMEKNDKKYLDLAIKNLNKAVKIEPKNGSYYAQLANSYAYYQKKDSLNKYIRKTDEIDPKLINPEVRKFAKK</sequence>
<dbReference type="InterPro" id="IPR011990">
    <property type="entry name" value="TPR-like_helical_dom_sf"/>
</dbReference>
<dbReference type="SMART" id="SM00028">
    <property type="entry name" value="TPR"/>
    <property type="match status" value="3"/>
</dbReference>
<keyword evidence="2 3" id="KW-0802">TPR repeat</keyword>
<gene>
    <name evidence="6" type="ORF">B0A73_22110</name>
    <name evidence="5" type="ORF">IW18_07445</name>
</gene>
<feature type="signal peptide" evidence="4">
    <location>
        <begin position="1"/>
        <end position="22"/>
    </location>
</feature>
<evidence type="ECO:0000313" key="7">
    <source>
        <dbReference type="Proteomes" id="UP000032061"/>
    </source>
</evidence>
<dbReference type="Proteomes" id="UP000198302">
    <property type="component" value="Unassembled WGS sequence"/>
</dbReference>
<evidence type="ECO:0000313" key="6">
    <source>
        <dbReference type="EMBL" id="OXA83438.1"/>
    </source>
</evidence>
<dbReference type="EMBL" id="MUGX01000045">
    <property type="protein sequence ID" value="OXA83438.1"/>
    <property type="molecule type" value="Genomic_DNA"/>
</dbReference>
<evidence type="ECO:0000256" key="2">
    <source>
        <dbReference type="ARBA" id="ARBA00022803"/>
    </source>
</evidence>
<evidence type="ECO:0000256" key="3">
    <source>
        <dbReference type="PROSITE-ProRule" id="PRU00339"/>
    </source>
</evidence>
<feature type="repeat" description="TPR" evidence="3">
    <location>
        <begin position="100"/>
        <end position="133"/>
    </location>
</feature>
<protein>
    <submittedName>
        <fullName evidence="5">Uncharacterized protein</fullName>
    </submittedName>
</protein>
<name>A0A0D0ELS6_9FLAO</name>
<evidence type="ECO:0000256" key="1">
    <source>
        <dbReference type="ARBA" id="ARBA00022737"/>
    </source>
</evidence>
<dbReference type="AlphaFoldDB" id="A0A0D0ELS6"/>
<dbReference type="STRING" id="37752.IW18_07445"/>
<keyword evidence="4" id="KW-0732">Signal</keyword>
<reference evidence="6 8" key="2">
    <citation type="submission" date="2016-11" db="EMBL/GenBank/DDBJ databases">
        <title>Whole genomes of Flavobacteriaceae.</title>
        <authorList>
            <person name="Stine C."/>
            <person name="Li C."/>
            <person name="Tadesse D."/>
        </authorList>
    </citation>
    <scope>NUCLEOTIDE SEQUENCE [LARGE SCALE GENOMIC DNA]</scope>
    <source>
        <strain evidence="6 8">ATCC 51468</strain>
    </source>
</reference>
<dbReference type="Gene3D" id="1.25.40.10">
    <property type="entry name" value="Tetratricopeptide repeat domain"/>
    <property type="match status" value="1"/>
</dbReference>
<keyword evidence="8" id="KW-1185">Reference proteome</keyword>
<dbReference type="EMBL" id="JPRK01000007">
    <property type="protein sequence ID" value="KIO53140.1"/>
    <property type="molecule type" value="Genomic_DNA"/>
</dbReference>
<evidence type="ECO:0000256" key="4">
    <source>
        <dbReference type="SAM" id="SignalP"/>
    </source>
</evidence>
<feature type="chain" id="PRO_5002226364" evidence="4">
    <location>
        <begin position="23"/>
        <end position="219"/>
    </location>
</feature>
<dbReference type="RefSeq" id="WP_041516968.1">
    <property type="nucleotide sequence ID" value="NZ_JPRK01000007.1"/>
</dbReference>
<organism evidence="5 7">
    <name type="scientific">Flavobacterium hibernum</name>
    <dbReference type="NCBI Taxonomy" id="37752"/>
    <lineage>
        <taxon>Bacteria</taxon>
        <taxon>Pseudomonadati</taxon>
        <taxon>Bacteroidota</taxon>
        <taxon>Flavobacteriia</taxon>
        <taxon>Flavobacteriales</taxon>
        <taxon>Flavobacteriaceae</taxon>
        <taxon>Flavobacterium</taxon>
    </lineage>
</organism>
<comment type="caution">
    <text evidence="5">The sequence shown here is derived from an EMBL/GenBank/DDBJ whole genome shotgun (WGS) entry which is preliminary data.</text>
</comment>
<dbReference type="InterPro" id="IPR050498">
    <property type="entry name" value="Ycf3"/>
</dbReference>
<dbReference type="SUPFAM" id="SSF48452">
    <property type="entry name" value="TPR-like"/>
    <property type="match status" value="1"/>
</dbReference>
<dbReference type="PANTHER" id="PTHR44858:SF1">
    <property type="entry name" value="UDP-N-ACETYLGLUCOSAMINE--PEPTIDE N-ACETYLGLUCOSAMINYLTRANSFERASE SPINDLY-RELATED"/>
    <property type="match status" value="1"/>
</dbReference>
<dbReference type="OrthoDB" id="7058419at2"/>
<dbReference type="PROSITE" id="PS50005">
    <property type="entry name" value="TPR"/>
    <property type="match status" value="1"/>
</dbReference>
<reference evidence="5 7" key="1">
    <citation type="submission" date="2015-01" db="EMBL/GenBank/DDBJ databases">
        <title>Genome of Flavobacterium hibernum DSM 12611.</title>
        <authorList>
            <person name="Stropko S.J."/>
            <person name="Pipes S.E."/>
            <person name="Newman J.D."/>
        </authorList>
    </citation>
    <scope>NUCLEOTIDE SEQUENCE [LARGE SCALE GENOMIC DNA]</scope>
    <source>
        <strain evidence="5 7">DSM 12611</strain>
    </source>
</reference>
<evidence type="ECO:0000313" key="5">
    <source>
        <dbReference type="EMBL" id="KIO53140.1"/>
    </source>
</evidence>
<dbReference type="InterPro" id="IPR019734">
    <property type="entry name" value="TPR_rpt"/>
</dbReference>
<accession>A0A0D0ELS6</accession>
<evidence type="ECO:0000313" key="8">
    <source>
        <dbReference type="Proteomes" id="UP000198302"/>
    </source>
</evidence>
<dbReference type="Pfam" id="PF13181">
    <property type="entry name" value="TPR_8"/>
    <property type="match status" value="1"/>
</dbReference>
<proteinExistence type="predicted"/>
<keyword evidence="1" id="KW-0677">Repeat</keyword>
<dbReference type="PANTHER" id="PTHR44858">
    <property type="entry name" value="TETRATRICOPEPTIDE REPEAT PROTEIN 6"/>
    <property type="match status" value="1"/>
</dbReference>
<dbReference type="Proteomes" id="UP000032061">
    <property type="component" value="Unassembled WGS sequence"/>
</dbReference>